<gene>
    <name evidence="1" type="ORF">TNIN_35551</name>
</gene>
<reference evidence="1" key="1">
    <citation type="submission" date="2020-08" db="EMBL/GenBank/DDBJ databases">
        <title>Multicomponent nature underlies the extraordinary mechanical properties of spider dragline silk.</title>
        <authorList>
            <person name="Kono N."/>
            <person name="Nakamura H."/>
            <person name="Mori M."/>
            <person name="Yoshida Y."/>
            <person name="Ohtoshi R."/>
            <person name="Malay A.D."/>
            <person name="Moran D.A.P."/>
            <person name="Tomita M."/>
            <person name="Numata K."/>
            <person name="Arakawa K."/>
        </authorList>
    </citation>
    <scope>NUCLEOTIDE SEQUENCE</scope>
</reference>
<dbReference type="EMBL" id="BMAV01014139">
    <property type="protein sequence ID" value="GFY62237.1"/>
    <property type="molecule type" value="Genomic_DNA"/>
</dbReference>
<protein>
    <submittedName>
        <fullName evidence="1">Uncharacterized protein</fullName>
    </submittedName>
</protein>
<name>A0A8X6Y0M5_9ARAC</name>
<dbReference type="Proteomes" id="UP000886998">
    <property type="component" value="Unassembled WGS sequence"/>
</dbReference>
<sequence length="102" mass="11900">MWFQCDMALDHSTNLVLDYGNRTFWSPIDQQRRNRFLGHPIHRIYHDWISFPDGHERRSIRDPFDSEIILVARIVAATCIVQDMAGVFENVRGNGTVNPVFV</sequence>
<evidence type="ECO:0000313" key="1">
    <source>
        <dbReference type="EMBL" id="GFY62237.1"/>
    </source>
</evidence>
<keyword evidence="2" id="KW-1185">Reference proteome</keyword>
<organism evidence="1 2">
    <name type="scientific">Trichonephila inaurata madagascariensis</name>
    <dbReference type="NCBI Taxonomy" id="2747483"/>
    <lineage>
        <taxon>Eukaryota</taxon>
        <taxon>Metazoa</taxon>
        <taxon>Ecdysozoa</taxon>
        <taxon>Arthropoda</taxon>
        <taxon>Chelicerata</taxon>
        <taxon>Arachnida</taxon>
        <taxon>Araneae</taxon>
        <taxon>Araneomorphae</taxon>
        <taxon>Entelegynae</taxon>
        <taxon>Araneoidea</taxon>
        <taxon>Nephilidae</taxon>
        <taxon>Trichonephila</taxon>
        <taxon>Trichonephila inaurata</taxon>
    </lineage>
</organism>
<comment type="caution">
    <text evidence="1">The sequence shown here is derived from an EMBL/GenBank/DDBJ whole genome shotgun (WGS) entry which is preliminary data.</text>
</comment>
<evidence type="ECO:0000313" key="2">
    <source>
        <dbReference type="Proteomes" id="UP000886998"/>
    </source>
</evidence>
<accession>A0A8X6Y0M5</accession>
<dbReference type="AlphaFoldDB" id="A0A8X6Y0M5"/>
<proteinExistence type="predicted"/>